<evidence type="ECO:0000256" key="2">
    <source>
        <dbReference type="SAM" id="Phobius"/>
    </source>
</evidence>
<evidence type="ECO:0000256" key="1">
    <source>
        <dbReference type="SAM" id="MobiDB-lite"/>
    </source>
</evidence>
<keyword evidence="2" id="KW-1133">Transmembrane helix</keyword>
<dbReference type="OrthoDB" id="9823919at2"/>
<feature type="region of interest" description="Disordered" evidence="1">
    <location>
        <begin position="220"/>
        <end position="263"/>
    </location>
</feature>
<dbReference type="AlphaFoldDB" id="A0A346Y5K9"/>
<keyword evidence="2" id="KW-0472">Membrane</keyword>
<feature type="compositionally biased region" description="Acidic residues" evidence="1">
    <location>
        <begin position="223"/>
        <end position="246"/>
    </location>
</feature>
<feature type="region of interest" description="Disordered" evidence="1">
    <location>
        <begin position="96"/>
        <end position="126"/>
    </location>
</feature>
<keyword evidence="2" id="KW-0812">Transmembrane</keyword>
<keyword evidence="4" id="KW-1185">Reference proteome</keyword>
<gene>
    <name evidence="3" type="ORF">DVS28_a5100</name>
</gene>
<feature type="transmembrane region" description="Helical" evidence="2">
    <location>
        <begin position="130"/>
        <end position="153"/>
    </location>
</feature>
<reference evidence="3 4" key="1">
    <citation type="submission" date="2018-09" db="EMBL/GenBank/DDBJ databases">
        <title>Complete genome sequence of Euzebya sp. DY32-46 isolated from seawater of Pacific Ocean.</title>
        <authorList>
            <person name="Xu L."/>
            <person name="Wu Y.-H."/>
            <person name="Xu X.-W."/>
        </authorList>
    </citation>
    <scope>NUCLEOTIDE SEQUENCE [LARGE SCALE GENOMIC DNA]</scope>
    <source>
        <strain evidence="3 4">DY32-46</strain>
    </source>
</reference>
<proteinExistence type="predicted"/>
<accession>A0A346Y5K9</accession>
<sequence length="389" mass="39791">MPETPDVRIQLAAYLAGELDDAAVEALEARMQSEPWVADAADEMADMLVGLGAVEEVDPPTGFADRLRAGLADEIGHELPQASRLDPDVVRASGAAALDGWSTTARGRRDRPAGTRPGDRHRQQTRRARFGRAAMAVAAGLVVLFVGTTAVFVSSSSDDSADIGDSVEEGVAESTVRTMDDEAAFAGGAADVAEEEREDAAAELAPDMDEAADVPAPLAAEEAPAEDTAEEALDEATADDAGDDAATDGGAADTGPAGATASSVGPALLELGEIGGDDEAVRTSIRDDPAAAQLLGRSNDDAEQLAIPFRDEILRAEPFAGGIEPGACLADVLRDADGVVVPAVAASFTADGDPRLGYALVRSSSGDALDRTDVWIVDPSGCTVLAVVS</sequence>
<evidence type="ECO:0000313" key="4">
    <source>
        <dbReference type="Proteomes" id="UP000264006"/>
    </source>
</evidence>
<dbReference type="Proteomes" id="UP000264006">
    <property type="component" value="Chromosome"/>
</dbReference>
<protein>
    <submittedName>
        <fullName evidence="3">Uncharacterized protein</fullName>
    </submittedName>
</protein>
<dbReference type="EMBL" id="CP031165">
    <property type="protein sequence ID" value="AXV09756.1"/>
    <property type="molecule type" value="Genomic_DNA"/>
</dbReference>
<name>A0A346Y5K9_9ACTN</name>
<dbReference type="KEGG" id="euz:DVS28_a5100"/>
<organism evidence="3 4">
    <name type="scientific">Euzebya pacifica</name>
    <dbReference type="NCBI Taxonomy" id="1608957"/>
    <lineage>
        <taxon>Bacteria</taxon>
        <taxon>Bacillati</taxon>
        <taxon>Actinomycetota</taxon>
        <taxon>Nitriliruptoria</taxon>
        <taxon>Euzebyales</taxon>
    </lineage>
</organism>
<feature type="compositionally biased region" description="Basic and acidic residues" evidence="1">
    <location>
        <begin position="110"/>
        <end position="122"/>
    </location>
</feature>
<feature type="compositionally biased region" description="Low complexity" evidence="1">
    <location>
        <begin position="247"/>
        <end position="261"/>
    </location>
</feature>
<evidence type="ECO:0000313" key="3">
    <source>
        <dbReference type="EMBL" id="AXV09756.1"/>
    </source>
</evidence>
<dbReference type="RefSeq" id="WP_114593888.1">
    <property type="nucleotide sequence ID" value="NZ_CP031165.1"/>
</dbReference>